<keyword evidence="5" id="KW-0378">Hydrolase</keyword>
<accession>A0ABM9BS13</accession>
<dbReference type="PANTHER" id="PTHR42951:SF22">
    <property type="entry name" value="METALLO BETA-LACTAMASE SUPERFAMILY LIPOPROTEIN"/>
    <property type="match status" value="1"/>
</dbReference>
<evidence type="ECO:0000256" key="1">
    <source>
        <dbReference type="ARBA" id="ARBA00034221"/>
    </source>
</evidence>
<proteinExistence type="predicted"/>
<dbReference type="InterPro" id="IPR001279">
    <property type="entry name" value="Metallo-B-lactamas"/>
</dbReference>
<dbReference type="EMBL" id="CAKMMW010000001">
    <property type="protein sequence ID" value="CAH1192527.1"/>
    <property type="molecule type" value="Genomic_DNA"/>
</dbReference>
<sequence>MLKAVKFAEDFYVISGDKLTHPWDASAYLLTGSDPVLIDCGSSEGYPALKRNLGELGLQPQDITKVIATHGHWDHVSGYAQLAKESRAEFWIHEDDREQVELGNYDRTGAFLYGMPFPALQVHRTLVDGEVLRIGRFSLEIIHTPGHSPGSVSILLKDGIHKVLIAGDTLWGGYHAKVGSDIEAWGYSLDKLLTYDFDLMTFGHLPPTLVYDAKTKIAEARKQLGVYFNPWFKPMYETFQY</sequence>
<gene>
    <name evidence="5" type="primary">gloB_1</name>
    <name evidence="5" type="ORF">PAECIP111891_00344</name>
</gene>
<evidence type="ECO:0000313" key="5">
    <source>
        <dbReference type="EMBL" id="CAH1192527.1"/>
    </source>
</evidence>
<dbReference type="SMART" id="SM00849">
    <property type="entry name" value="Lactamase_B"/>
    <property type="match status" value="1"/>
</dbReference>
<dbReference type="PANTHER" id="PTHR42951">
    <property type="entry name" value="METALLO-BETA-LACTAMASE DOMAIN-CONTAINING"/>
    <property type="match status" value="1"/>
</dbReference>
<comment type="catalytic activity">
    <reaction evidence="1">
        <text>3',5'-cyclic CMP + H2O = CMP + H(+)</text>
        <dbReference type="Rhea" id="RHEA:72675"/>
        <dbReference type="ChEBI" id="CHEBI:15377"/>
        <dbReference type="ChEBI" id="CHEBI:15378"/>
        <dbReference type="ChEBI" id="CHEBI:58003"/>
        <dbReference type="ChEBI" id="CHEBI:60377"/>
    </reaction>
    <physiologicalReaction direction="left-to-right" evidence="1">
        <dbReference type="Rhea" id="RHEA:72676"/>
    </physiologicalReaction>
</comment>
<keyword evidence="6" id="KW-1185">Reference proteome</keyword>
<dbReference type="GO" id="GO:0004416">
    <property type="term" value="F:hydroxyacylglutathione hydrolase activity"/>
    <property type="evidence" value="ECO:0007669"/>
    <property type="project" value="UniProtKB-EC"/>
</dbReference>
<comment type="caution">
    <text evidence="5">The sequence shown here is derived from an EMBL/GenBank/DDBJ whole genome shotgun (WGS) entry which is preliminary data.</text>
</comment>
<dbReference type="InterPro" id="IPR036866">
    <property type="entry name" value="RibonucZ/Hydroxyglut_hydro"/>
</dbReference>
<dbReference type="Gene3D" id="3.60.15.10">
    <property type="entry name" value="Ribonuclease Z/Hydroxyacylglutathione hydrolase-like"/>
    <property type="match status" value="1"/>
</dbReference>
<evidence type="ECO:0000313" key="6">
    <source>
        <dbReference type="Proteomes" id="UP000838821"/>
    </source>
</evidence>
<comment type="catalytic activity">
    <reaction evidence="3">
        <text>3',5'-cyclic UMP + H2O = UMP + H(+)</text>
        <dbReference type="Rhea" id="RHEA:70575"/>
        <dbReference type="ChEBI" id="CHEBI:15377"/>
        <dbReference type="ChEBI" id="CHEBI:15378"/>
        <dbReference type="ChEBI" id="CHEBI:57865"/>
        <dbReference type="ChEBI" id="CHEBI:184387"/>
    </reaction>
    <physiologicalReaction direction="left-to-right" evidence="3">
        <dbReference type="Rhea" id="RHEA:70576"/>
    </physiologicalReaction>
</comment>
<evidence type="ECO:0000256" key="2">
    <source>
        <dbReference type="ARBA" id="ARBA00034301"/>
    </source>
</evidence>
<dbReference type="Proteomes" id="UP000838821">
    <property type="component" value="Unassembled WGS sequence"/>
</dbReference>
<feature type="domain" description="Metallo-beta-lactamase" evidence="4">
    <location>
        <begin position="24"/>
        <end position="204"/>
    </location>
</feature>
<protein>
    <submittedName>
        <fullName evidence="5">Hydroxyacylglutathione hydrolase</fullName>
        <ecNumber evidence="5">3.1.2.6</ecNumber>
    </submittedName>
</protein>
<evidence type="ECO:0000259" key="4">
    <source>
        <dbReference type="SMART" id="SM00849"/>
    </source>
</evidence>
<dbReference type="InterPro" id="IPR050855">
    <property type="entry name" value="NDM-1-like"/>
</dbReference>
<comment type="function">
    <text evidence="2">Counteracts the endogenous Pycsar antiviral defense system. Phosphodiesterase that enables metal-dependent hydrolysis of host cyclic nucleotide Pycsar defense signals such as cCMP and cUMP.</text>
</comment>
<reference evidence="5" key="1">
    <citation type="submission" date="2022-01" db="EMBL/GenBank/DDBJ databases">
        <authorList>
            <person name="Criscuolo A."/>
        </authorList>
    </citation>
    <scope>NUCLEOTIDE SEQUENCE</scope>
    <source>
        <strain evidence="5">CIP111891</strain>
    </source>
</reference>
<dbReference type="EC" id="3.1.2.6" evidence="5"/>
<evidence type="ECO:0000256" key="3">
    <source>
        <dbReference type="ARBA" id="ARBA00048505"/>
    </source>
</evidence>
<name>A0ABM9BS13_9BACL</name>
<dbReference type="RefSeq" id="WP_236284181.1">
    <property type="nucleotide sequence ID" value="NZ_CAKMMW010000001.1"/>
</dbReference>
<dbReference type="SUPFAM" id="SSF56281">
    <property type="entry name" value="Metallo-hydrolase/oxidoreductase"/>
    <property type="match status" value="1"/>
</dbReference>
<dbReference type="Pfam" id="PF00753">
    <property type="entry name" value="Lactamase_B"/>
    <property type="match status" value="1"/>
</dbReference>
<organism evidence="5 6">
    <name type="scientific">Paenibacillus allorhizoplanae</name>
    <dbReference type="NCBI Taxonomy" id="2905648"/>
    <lineage>
        <taxon>Bacteria</taxon>
        <taxon>Bacillati</taxon>
        <taxon>Bacillota</taxon>
        <taxon>Bacilli</taxon>
        <taxon>Bacillales</taxon>
        <taxon>Paenibacillaceae</taxon>
        <taxon>Paenibacillus</taxon>
    </lineage>
</organism>